<name>A0ABY4L0I3_THEAE</name>
<accession>A0ABY4L0I3</accession>
<evidence type="ECO:0000313" key="3">
    <source>
        <dbReference type="Proteomes" id="UP000832041"/>
    </source>
</evidence>
<keyword evidence="3" id="KW-1185">Reference proteome</keyword>
<evidence type="ECO:0000313" key="2">
    <source>
        <dbReference type="EMBL" id="UPT20984.1"/>
    </source>
</evidence>
<feature type="transmembrane region" description="Helical" evidence="1">
    <location>
        <begin position="29"/>
        <end position="52"/>
    </location>
</feature>
<gene>
    <name evidence="2" type="ORF">FOF52_08440</name>
</gene>
<dbReference type="RefSeq" id="WP_248593282.1">
    <property type="nucleotide sequence ID" value="NZ_BAABEB010000027.1"/>
</dbReference>
<feature type="transmembrane region" description="Helical" evidence="1">
    <location>
        <begin position="110"/>
        <end position="134"/>
    </location>
</feature>
<feature type="transmembrane region" description="Helical" evidence="1">
    <location>
        <begin position="64"/>
        <end position="89"/>
    </location>
</feature>
<feature type="transmembrane region" description="Helical" evidence="1">
    <location>
        <begin position="185"/>
        <end position="202"/>
    </location>
</feature>
<dbReference type="EMBL" id="CP051627">
    <property type="protein sequence ID" value="UPT20984.1"/>
    <property type="molecule type" value="Genomic_DNA"/>
</dbReference>
<sequence length="264" mass="25875">MTTTGGTPVTAAVAAEVSKLWSLRAHRRAVLAAPVVGAAVAVLLCATVPATTGRALAEHSPADLVATSLLGVDAAAVVLLVVGAATVGVEYSTGMIRATLTALPRRGRFLAARAAAVGAAALGAGLLSAAAAFAAGQLVLAAAGLPAVSPLEPWVLRALGGTALTVPFLALAAVFLAVVLRGTTGGVVGALVLLALPAPVRWGPDAWQGVVLGVLPSEALHSLAGLTAADAPFRLPAAAAAAVLLGWLVPLYGAARAALSRRDA</sequence>
<keyword evidence="1" id="KW-0472">Membrane</keyword>
<proteinExistence type="predicted"/>
<keyword evidence="1" id="KW-1133">Transmembrane helix</keyword>
<feature type="transmembrane region" description="Helical" evidence="1">
    <location>
        <begin position="154"/>
        <end position="178"/>
    </location>
</feature>
<dbReference type="Proteomes" id="UP000832041">
    <property type="component" value="Chromosome"/>
</dbReference>
<evidence type="ECO:0000256" key="1">
    <source>
        <dbReference type="SAM" id="Phobius"/>
    </source>
</evidence>
<organism evidence="2 3">
    <name type="scientific">Thermobifida alba</name>
    <name type="common">Thermomonospora alba</name>
    <dbReference type="NCBI Taxonomy" id="53522"/>
    <lineage>
        <taxon>Bacteria</taxon>
        <taxon>Bacillati</taxon>
        <taxon>Actinomycetota</taxon>
        <taxon>Actinomycetes</taxon>
        <taxon>Streptosporangiales</taxon>
        <taxon>Nocardiopsidaceae</taxon>
        <taxon>Thermobifida</taxon>
    </lineage>
</organism>
<feature type="transmembrane region" description="Helical" evidence="1">
    <location>
        <begin position="235"/>
        <end position="255"/>
    </location>
</feature>
<protein>
    <submittedName>
        <fullName evidence="2">ABC transporter</fullName>
    </submittedName>
</protein>
<keyword evidence="1" id="KW-0812">Transmembrane</keyword>
<reference evidence="2 3" key="1">
    <citation type="submission" date="2020-04" db="EMBL/GenBank/DDBJ databases">
        <title>Thermobifida alba genome sequencing and assembly.</title>
        <authorList>
            <person name="Luzics S."/>
            <person name="Horvath B."/>
            <person name="Nagy I."/>
            <person name="Toth A."/>
            <person name="Nagy I."/>
            <person name="Kukolya J."/>
        </authorList>
    </citation>
    <scope>NUCLEOTIDE SEQUENCE [LARGE SCALE GENOMIC DNA]</scope>
    <source>
        <strain evidence="2 3">DSM 43795</strain>
    </source>
</reference>